<reference evidence="3" key="1">
    <citation type="submission" date="2009-08" db="EMBL/GenBank/DDBJ databases">
        <title>Annotation of Salpingoeca rosetta.</title>
        <authorList>
            <consortium name="The Broad Institute Genome Sequencing Platform"/>
            <person name="Russ C."/>
            <person name="Cuomo C."/>
            <person name="Burger G."/>
            <person name="Gray M.W."/>
            <person name="Holland P.W.H."/>
            <person name="King N."/>
            <person name="Lang F.B.F."/>
            <person name="Roger A.J."/>
            <person name="Ruiz-Trillo I."/>
            <person name="Young S.K."/>
            <person name="Zeng Q."/>
            <person name="Gargeya S."/>
            <person name="Alvarado L."/>
            <person name="Berlin A."/>
            <person name="Chapman S.B."/>
            <person name="Chen Z."/>
            <person name="Freedman E."/>
            <person name="Gellesch M."/>
            <person name="Goldberg J."/>
            <person name="Griggs A."/>
            <person name="Gujja S."/>
            <person name="Heilman E."/>
            <person name="Heiman D."/>
            <person name="Howarth C."/>
            <person name="Mehta T."/>
            <person name="Neiman D."/>
            <person name="Pearson M."/>
            <person name="Roberts A."/>
            <person name="Saif S."/>
            <person name="Shea T."/>
            <person name="Shenoy N."/>
            <person name="Sisk P."/>
            <person name="Stolte C."/>
            <person name="Sykes S."/>
            <person name="White J."/>
            <person name="Yandava C."/>
            <person name="Haas B."/>
            <person name="Nusbaum C."/>
            <person name="Birren B."/>
        </authorList>
    </citation>
    <scope>NUCLEOTIDE SEQUENCE [LARGE SCALE GENOMIC DNA]</scope>
    <source>
        <strain evidence="3">ATCC 50818</strain>
    </source>
</reference>
<dbReference type="RefSeq" id="XP_004993981.1">
    <property type="nucleotide sequence ID" value="XM_004993924.1"/>
</dbReference>
<dbReference type="InParanoid" id="F2UAC5"/>
<dbReference type="AlphaFoldDB" id="F2UAC5"/>
<evidence type="ECO:0000256" key="1">
    <source>
        <dbReference type="ARBA" id="ARBA00022691"/>
    </source>
</evidence>
<keyword evidence="1" id="KW-0949">S-adenosyl-L-methionine</keyword>
<dbReference type="STRING" id="946362.F2UAC5"/>
<dbReference type="KEGG" id="sre:PTSG_05407"/>
<dbReference type="GO" id="GO:0016274">
    <property type="term" value="F:protein-arginine N-methyltransferase activity"/>
    <property type="evidence" value="ECO:0007669"/>
    <property type="project" value="InterPro"/>
</dbReference>
<name>F2UAC5_SALR5</name>
<protein>
    <recommendedName>
        <fullName evidence="2">Methyltransferase domain-containing protein</fullName>
    </recommendedName>
</protein>
<evidence type="ECO:0000313" key="3">
    <source>
        <dbReference type="EMBL" id="EGD73700.1"/>
    </source>
</evidence>
<dbReference type="GeneID" id="16074559"/>
<dbReference type="GO" id="GO:0042054">
    <property type="term" value="F:histone methyltransferase activity"/>
    <property type="evidence" value="ECO:0007669"/>
    <property type="project" value="TreeGrafter"/>
</dbReference>
<dbReference type="SUPFAM" id="SSF53335">
    <property type="entry name" value="S-adenosyl-L-methionine-dependent methyltransferases"/>
    <property type="match status" value="1"/>
</dbReference>
<organism evidence="4">
    <name type="scientific">Salpingoeca rosetta (strain ATCC 50818 / BSB-021)</name>
    <dbReference type="NCBI Taxonomy" id="946362"/>
    <lineage>
        <taxon>Eukaryota</taxon>
        <taxon>Choanoflagellata</taxon>
        <taxon>Craspedida</taxon>
        <taxon>Salpingoecidae</taxon>
        <taxon>Salpingoeca</taxon>
    </lineage>
</organism>
<dbReference type="PANTHER" id="PTHR11006:SF4">
    <property type="entry name" value="PROTEIN ARGININE N-METHYLTRANSFERASE 7"/>
    <property type="match status" value="1"/>
</dbReference>
<dbReference type="InterPro" id="IPR025799">
    <property type="entry name" value="Arg_MeTrfase"/>
</dbReference>
<dbReference type="PANTHER" id="PTHR11006">
    <property type="entry name" value="PROTEIN ARGININE N-METHYLTRANSFERASE"/>
    <property type="match status" value="1"/>
</dbReference>
<dbReference type="Pfam" id="PF13649">
    <property type="entry name" value="Methyltransf_25"/>
    <property type="match status" value="1"/>
</dbReference>
<dbReference type="InterPro" id="IPR029063">
    <property type="entry name" value="SAM-dependent_MTases_sf"/>
</dbReference>
<dbReference type="InterPro" id="IPR041698">
    <property type="entry name" value="Methyltransf_25"/>
</dbReference>
<evidence type="ECO:0000259" key="2">
    <source>
        <dbReference type="Pfam" id="PF13649"/>
    </source>
</evidence>
<accession>F2UAC5</accession>
<proteinExistence type="predicted"/>
<dbReference type="Gene3D" id="3.40.50.150">
    <property type="entry name" value="Vaccinia Virus protein VP39"/>
    <property type="match status" value="1"/>
</dbReference>
<dbReference type="CDD" id="cd02440">
    <property type="entry name" value="AdoMet_MTases"/>
    <property type="match status" value="1"/>
</dbReference>
<gene>
    <name evidence="3" type="ORF">PTSG_05407</name>
</gene>
<sequence>MDAAAFVPQRSGVPAYFPALLNDTDRNNKYNAAIKETITLFQQAYGRPPTVLDVGVGTGLLTMIALHHGAAHVMGLEANEDLAAIARRQIAARFPDTTRWEVRHALSVDFVDGPYDMVVCDLAGAMLNSESMLLYMWDTLMRGIVRNFGTPVNPIFYTVPQHGEMTLCAYSCTQAVGVNTGLSFAPMQEAYDAVNTPPQRSPTINWLRDESMQICLAGTDWHALTQPQRVLMERYNQVRNSVTCEPSITMHISPAQYDTAVLVLEWKLQLSPTVVLRHDLRHVSEMTEPCRLARWITRGHMYCPLKHITPCQPSSTYTFDVVYCPAEMIMRLRAMGMQAEQAAQAQAQLQPPQPQQPQ</sequence>
<dbReference type="EMBL" id="GL832966">
    <property type="protein sequence ID" value="EGD73700.1"/>
    <property type="molecule type" value="Genomic_DNA"/>
</dbReference>
<feature type="domain" description="Methyltransferase" evidence="2">
    <location>
        <begin position="51"/>
        <end position="122"/>
    </location>
</feature>
<evidence type="ECO:0000313" key="4">
    <source>
        <dbReference type="Proteomes" id="UP000007799"/>
    </source>
</evidence>
<dbReference type="Proteomes" id="UP000007799">
    <property type="component" value="Unassembled WGS sequence"/>
</dbReference>
<keyword evidence="4" id="KW-1185">Reference proteome</keyword>
<dbReference type="eggNOG" id="KOG1501">
    <property type="taxonomic scope" value="Eukaryota"/>
</dbReference>
<dbReference type="OrthoDB" id="412876at2759"/>